<evidence type="ECO:0000256" key="2">
    <source>
        <dbReference type="ARBA" id="ARBA00023027"/>
    </source>
</evidence>
<keyword evidence="1" id="KW-0560">Oxidoreductase</keyword>
<accession>Q08SH9</accession>
<dbReference type="PATRIC" id="fig|378806.16.peg.2311"/>
<evidence type="ECO:0000259" key="3">
    <source>
        <dbReference type="Pfam" id="PF02826"/>
    </source>
</evidence>
<evidence type="ECO:0000313" key="5">
    <source>
        <dbReference type="EMBL" id="EAU63432.1"/>
    </source>
</evidence>
<dbReference type="PANTHER" id="PTHR43333:SF1">
    <property type="entry name" value="D-ISOMER SPECIFIC 2-HYDROXYACID DEHYDROGENASE NAD-BINDING DOMAIN-CONTAINING PROTEIN"/>
    <property type="match status" value="1"/>
</dbReference>
<dbReference type="STRING" id="378806.STAUR_3352"/>
<dbReference type="PANTHER" id="PTHR43333">
    <property type="entry name" value="2-HACID_DH_C DOMAIN-CONTAINING PROTEIN"/>
    <property type="match status" value="1"/>
</dbReference>
<dbReference type="InterPro" id="IPR036291">
    <property type="entry name" value="NAD(P)-bd_dom_sf"/>
</dbReference>
<proteinExistence type="predicted"/>
<gene>
    <name evidence="4" type="ordered locus">STAUR_3352</name>
    <name evidence="5" type="ORF">STIAU_4717</name>
</gene>
<evidence type="ECO:0000256" key="1">
    <source>
        <dbReference type="ARBA" id="ARBA00023002"/>
    </source>
</evidence>
<sequence length="78" mass="8977">MRALEQGQLRGAALDVFETEPLAKDHPFWRLENVLLSPHCADHTPTWREDSVAFFLKNLERFEQGAPLLNLVDKRAGY</sequence>
<dbReference type="HOGENOM" id="CLU_019796_6_5_7"/>
<dbReference type="AlphaFoldDB" id="Q08SH9"/>
<organism evidence="5 7">
    <name type="scientific">Stigmatella aurantiaca (strain DW4/3-1)</name>
    <dbReference type="NCBI Taxonomy" id="378806"/>
    <lineage>
        <taxon>Bacteria</taxon>
        <taxon>Pseudomonadati</taxon>
        <taxon>Myxococcota</taxon>
        <taxon>Myxococcia</taxon>
        <taxon>Myxococcales</taxon>
        <taxon>Cystobacterineae</taxon>
        <taxon>Archangiaceae</taxon>
        <taxon>Stigmatella</taxon>
    </lineage>
</organism>
<reference evidence="4 6" key="2">
    <citation type="journal article" date="2011" name="Mol. Biol. Evol.">
        <title>Comparative genomic analysis of fruiting body formation in Myxococcales.</title>
        <authorList>
            <person name="Huntley S."/>
            <person name="Hamann N."/>
            <person name="Wegener-Feldbrugge S."/>
            <person name="Treuner-Lange A."/>
            <person name="Kube M."/>
            <person name="Reinhardt R."/>
            <person name="Klages S."/>
            <person name="Muller R."/>
            <person name="Ronning C.M."/>
            <person name="Nierman W.C."/>
            <person name="Sogaard-Andersen L."/>
        </authorList>
    </citation>
    <scope>NUCLEOTIDE SEQUENCE [LARGE SCALE GENOMIC DNA]</scope>
    <source>
        <strain evidence="4 6">DW4/3-1</strain>
    </source>
</reference>
<evidence type="ECO:0000313" key="7">
    <source>
        <dbReference type="Proteomes" id="UP000032702"/>
    </source>
</evidence>
<evidence type="ECO:0000313" key="6">
    <source>
        <dbReference type="Proteomes" id="UP000001351"/>
    </source>
</evidence>
<dbReference type="EMBL" id="CP002271">
    <property type="protein sequence ID" value="ADO71144.1"/>
    <property type="molecule type" value="Genomic_DNA"/>
</dbReference>
<evidence type="ECO:0000313" key="4">
    <source>
        <dbReference type="EMBL" id="ADO71144.1"/>
    </source>
</evidence>
<feature type="domain" description="D-isomer specific 2-hydroxyacid dehydrogenase NAD-binding" evidence="3">
    <location>
        <begin position="2"/>
        <end position="41"/>
    </location>
</feature>
<dbReference type="SUPFAM" id="SSF51735">
    <property type="entry name" value="NAD(P)-binding Rossmann-fold domains"/>
    <property type="match status" value="1"/>
</dbReference>
<dbReference type="InterPro" id="IPR006140">
    <property type="entry name" value="D-isomer_DH_NAD-bd"/>
</dbReference>
<keyword evidence="6" id="KW-1185">Reference proteome</keyword>
<dbReference type="Pfam" id="PF02826">
    <property type="entry name" value="2-Hacid_dh_C"/>
    <property type="match status" value="1"/>
</dbReference>
<dbReference type="GO" id="GO:0051287">
    <property type="term" value="F:NAD binding"/>
    <property type="evidence" value="ECO:0007669"/>
    <property type="project" value="InterPro"/>
</dbReference>
<dbReference type="Proteomes" id="UP000032702">
    <property type="component" value="Unassembled WGS sequence"/>
</dbReference>
<dbReference type="GO" id="GO:0016491">
    <property type="term" value="F:oxidoreductase activity"/>
    <property type="evidence" value="ECO:0007669"/>
    <property type="project" value="UniProtKB-KW"/>
</dbReference>
<dbReference type="Gene3D" id="3.40.50.720">
    <property type="entry name" value="NAD(P)-binding Rossmann-like Domain"/>
    <property type="match status" value="2"/>
</dbReference>
<reference evidence="5 7" key="1">
    <citation type="submission" date="2006-04" db="EMBL/GenBank/DDBJ databases">
        <authorList>
            <person name="Nierman W.C."/>
        </authorList>
    </citation>
    <scope>NUCLEOTIDE SEQUENCE [LARGE SCALE GENOMIC DNA]</scope>
    <source>
        <strain evidence="5 7">DW4/3-1</strain>
    </source>
</reference>
<dbReference type="Proteomes" id="UP000001351">
    <property type="component" value="Chromosome"/>
</dbReference>
<name>Q08SH9_STIAD</name>
<dbReference type="KEGG" id="sur:STAUR_3352"/>
<protein>
    <submittedName>
        <fullName evidence="4">D-isomer specific 2-hydroxyacid dehydrogenase domain protein</fullName>
    </submittedName>
    <submittedName>
        <fullName evidence="5">D-isomer specific 2-hydroxyacid dehydrogenase family protein</fullName>
    </submittedName>
</protein>
<dbReference type="eggNOG" id="COG0111">
    <property type="taxonomic scope" value="Bacteria"/>
</dbReference>
<keyword evidence="2" id="KW-0520">NAD</keyword>
<dbReference type="EMBL" id="AAMD01000163">
    <property type="protein sequence ID" value="EAU63432.1"/>
    <property type="molecule type" value="Genomic_DNA"/>
</dbReference>